<dbReference type="Gene3D" id="1.10.530.10">
    <property type="match status" value="1"/>
</dbReference>
<reference evidence="2" key="2">
    <citation type="journal article" date="2023" name="ISME Commun">
        <title>Characterization of a bloom-associated alphaproteobacterial lineage, 'Candidatus Phycosocius': insights into freshwater algal-bacterial interactions.</title>
        <authorList>
            <person name="Tanabe Y."/>
            <person name="Yamaguchi H."/>
            <person name="Yoshida M."/>
            <person name="Kai A."/>
            <person name="Okazaki Y."/>
        </authorList>
    </citation>
    <scope>NUCLEOTIDE SEQUENCE</scope>
    <source>
        <strain evidence="2">BOTRYCO-1</strain>
    </source>
</reference>
<proteinExistence type="predicted"/>
<name>A0ABQ4PT92_9PROT</name>
<accession>A0ABQ4PT92</accession>
<organism evidence="2 3">
    <name type="scientific">Candidatus Phycosocius spiralis</name>
    <dbReference type="NCBI Taxonomy" id="2815099"/>
    <lineage>
        <taxon>Bacteria</taxon>
        <taxon>Pseudomonadati</taxon>
        <taxon>Pseudomonadota</taxon>
        <taxon>Alphaproteobacteria</taxon>
        <taxon>Caulobacterales</taxon>
        <taxon>Caulobacterales incertae sedis</taxon>
        <taxon>Candidatus Phycosocius</taxon>
    </lineage>
</organism>
<keyword evidence="2" id="KW-0449">Lipoprotein</keyword>
<dbReference type="Proteomes" id="UP001161064">
    <property type="component" value="Unassembled WGS sequence"/>
</dbReference>
<keyword evidence="3" id="KW-1185">Reference proteome</keyword>
<evidence type="ECO:0000259" key="1">
    <source>
        <dbReference type="Pfam" id="PF19489"/>
    </source>
</evidence>
<sequence>MCELLAKNPGWEDALRAASVKWKVNPGAILAVIDYESRFRADAKGQGGREEKALGNYGFTQANLRTWNWFLRDTKRAGGSRSDFGLAVDFVGWHFATMERRIKSPRHNVANHYLAYKLGEGGYQRGASAHSRQLAYRIEARAKSHDLALRSCGFGAQTPDTEQASMP</sequence>
<dbReference type="EMBL" id="BPFZ01000002">
    <property type="protein sequence ID" value="GIU66186.1"/>
    <property type="molecule type" value="Genomic_DNA"/>
</dbReference>
<evidence type="ECO:0000313" key="2">
    <source>
        <dbReference type="EMBL" id="GIU66186.1"/>
    </source>
</evidence>
<evidence type="ECO:0000313" key="3">
    <source>
        <dbReference type="Proteomes" id="UP001161064"/>
    </source>
</evidence>
<reference evidence="2" key="1">
    <citation type="submission" date="2021-05" db="EMBL/GenBank/DDBJ databases">
        <authorList>
            <person name="Tanabe Y."/>
        </authorList>
    </citation>
    <scope>NUCLEOTIDE SEQUENCE</scope>
    <source>
        <strain evidence="2">BOTRYCO-1</strain>
    </source>
</reference>
<protein>
    <submittedName>
        <fullName evidence="2">Lipoprotein</fullName>
    </submittedName>
</protein>
<dbReference type="InterPro" id="IPR023346">
    <property type="entry name" value="Lysozyme-like_dom_sf"/>
</dbReference>
<gene>
    <name evidence="2" type="ORF">PsB1_0340</name>
</gene>
<comment type="caution">
    <text evidence="2">The sequence shown here is derived from an EMBL/GenBank/DDBJ whole genome shotgun (WGS) entry which is preliminary data.</text>
</comment>
<dbReference type="InterPro" id="IPR045795">
    <property type="entry name" value="SLT_4"/>
</dbReference>
<feature type="domain" description="Transglycosylase SLT" evidence="1">
    <location>
        <begin position="1"/>
        <end position="152"/>
    </location>
</feature>
<dbReference type="Pfam" id="PF19489">
    <property type="entry name" value="SLT_4"/>
    <property type="match status" value="1"/>
</dbReference>
<dbReference type="SUPFAM" id="SSF53955">
    <property type="entry name" value="Lysozyme-like"/>
    <property type="match status" value="1"/>
</dbReference>